<dbReference type="KEGG" id="euz:DVS28_a0141"/>
<gene>
    <name evidence="3" type="ORF">DVS28_a0141</name>
</gene>
<keyword evidence="4" id="KW-1185">Reference proteome</keyword>
<evidence type="ECO:0000256" key="1">
    <source>
        <dbReference type="SAM" id="MobiDB-lite"/>
    </source>
</evidence>
<accession>A0A346XRK2</accession>
<dbReference type="EMBL" id="CP031165">
    <property type="protein sequence ID" value="AXV04849.1"/>
    <property type="molecule type" value="Genomic_DNA"/>
</dbReference>
<feature type="domain" description="Sulphotransferase Stf0" evidence="2">
    <location>
        <begin position="2"/>
        <end position="215"/>
    </location>
</feature>
<dbReference type="SUPFAM" id="SSF52540">
    <property type="entry name" value="P-loop containing nucleoside triphosphate hydrolases"/>
    <property type="match status" value="1"/>
</dbReference>
<dbReference type="InterPro" id="IPR024628">
    <property type="entry name" value="Sulfotransferase_Stf0_dom"/>
</dbReference>
<dbReference type="Gene3D" id="3.40.50.300">
    <property type="entry name" value="P-loop containing nucleotide triphosphate hydrolases"/>
    <property type="match status" value="1"/>
</dbReference>
<dbReference type="InterPro" id="IPR027417">
    <property type="entry name" value="P-loop_NTPase"/>
</dbReference>
<name>A0A346XRK2_9ACTN</name>
<evidence type="ECO:0000313" key="3">
    <source>
        <dbReference type="EMBL" id="AXV04849.1"/>
    </source>
</evidence>
<reference evidence="3 4" key="1">
    <citation type="submission" date="2018-09" db="EMBL/GenBank/DDBJ databases">
        <title>Complete genome sequence of Euzebya sp. DY32-46 isolated from seawater of Pacific Ocean.</title>
        <authorList>
            <person name="Xu L."/>
            <person name="Wu Y.-H."/>
            <person name="Xu X.-W."/>
        </authorList>
    </citation>
    <scope>NUCLEOTIDE SEQUENCE [LARGE SCALE GENOMIC DNA]</scope>
    <source>
        <strain evidence="3 4">DY32-46</strain>
    </source>
</reference>
<proteinExistence type="predicted"/>
<protein>
    <recommendedName>
        <fullName evidence="2">Sulphotransferase Stf0 domain-containing protein</fullName>
    </recommendedName>
</protein>
<dbReference type="Proteomes" id="UP000264006">
    <property type="component" value="Chromosome"/>
</dbReference>
<dbReference type="AlphaFoldDB" id="A0A346XRK2"/>
<sequence>MQRVGTTMLCDLLTTSDRLGYPKEFFLPQARPAFLRAWNFPDTVANSTFLHRILHDGTTRNGVFAAKIMADQLDEVDRVTDGAGLRAFPDPLAVVLTRDDKVAAAVSQWRAEVTGEWSSRAERAAHPIDPAAADIDRISELHDRKHEEESAWRRRLSLDEIPWIEAAYERWSPRPLRLIGDIADRLDVDLVGASATTALRPQRDHASALVLDRWEQSTTGCRRCADARQRLQRSPGPRPHRSTGPRPPAVRTRQR</sequence>
<evidence type="ECO:0000313" key="4">
    <source>
        <dbReference type="Proteomes" id="UP000264006"/>
    </source>
</evidence>
<organism evidence="3 4">
    <name type="scientific">Euzebya pacifica</name>
    <dbReference type="NCBI Taxonomy" id="1608957"/>
    <lineage>
        <taxon>Bacteria</taxon>
        <taxon>Bacillati</taxon>
        <taxon>Actinomycetota</taxon>
        <taxon>Nitriliruptoria</taxon>
        <taxon>Euzebyales</taxon>
    </lineage>
</organism>
<feature type="region of interest" description="Disordered" evidence="1">
    <location>
        <begin position="229"/>
        <end position="255"/>
    </location>
</feature>
<dbReference type="Pfam" id="PF09037">
    <property type="entry name" value="Sulphotransf"/>
    <property type="match status" value="1"/>
</dbReference>
<evidence type="ECO:0000259" key="2">
    <source>
        <dbReference type="Pfam" id="PF09037"/>
    </source>
</evidence>